<accession>A0ABS3M2R1</accession>
<gene>
    <name evidence="1" type="ORF">JHU38_01255</name>
</gene>
<dbReference type="Pfam" id="PF18939">
    <property type="entry name" value="DUF5686"/>
    <property type="match status" value="2"/>
</dbReference>
<sequence length="700" mass="82379">MKARLIHNRSLTLLLLVIILAMRFLPSRSIERPDSFMLSKILNYARQVDTTNSHGLTTYAYTKYTLTVSRRNLVLLAVPNMYAIAHGKKRKYVTETYEKVIFNGAKKYDTQKILELTTIPHRQKSMSTVLKYMTPEIYDETVIDNTIFSPFHINNYKFYKYNIIYLPNRIVRVTFKPRYKNTQLVEGQAMANYDDGKIISATFSGEYDMIRFNMIIYMGENGIKSLMPKDVRLFCNFNFMGNHTKGSFRAVYDLPQINLDSCATLDDFHYMEQLRPITLNAEELQILSQHVRERAEHALRQDSLKSKTPKLSAIIWDMIGDNLINRIKSNFGNKNQGYIRINPIMNPLYMEYDHKRGFTYKINVRTSYLFTPNRELNLRFKAGYAFKQKQFYFGIPLYFYYNKRRNGFLNIEVGNGNWIGNQWIKNSADQAIKEQHESQPQATPPNDPISRRQEDRRAFFKNTHFKIANNYDISDNWSFQAGFIYHCRSAVEKSFYKKAKLPTVYKSVAPMIEWQWRPTGWNGPYITLGWERGIKKFLNGDINYEQWELDGQWILKPTKLHAIQMRMGTGFYTRKDGHAYFLDYSNFRANNIPGGWNDDWSCEFALLGSEEYNMSNWYVRSNLTYESPILVVSHLPWVGNFVEMERIYLSCLTAKKLHPHLEAGLGFTTRLFSMGLFVSSRNGKFKEWGCKFGFELFRRW</sequence>
<dbReference type="Proteomes" id="UP000664265">
    <property type="component" value="Unassembled WGS sequence"/>
</dbReference>
<evidence type="ECO:0000313" key="2">
    <source>
        <dbReference type="Proteomes" id="UP000664265"/>
    </source>
</evidence>
<proteinExistence type="predicted"/>
<organism evidence="1 2">
    <name type="scientific">Prevotella illustrans</name>
    <dbReference type="NCBI Taxonomy" id="2800387"/>
    <lineage>
        <taxon>Bacteria</taxon>
        <taxon>Pseudomonadati</taxon>
        <taxon>Bacteroidota</taxon>
        <taxon>Bacteroidia</taxon>
        <taxon>Bacteroidales</taxon>
        <taxon>Prevotellaceae</taxon>
        <taxon>Prevotella</taxon>
    </lineage>
</organism>
<name>A0ABS3M2R1_9BACT</name>
<reference evidence="1 2" key="1">
    <citation type="submission" date="2021-01" db="EMBL/GenBank/DDBJ databases">
        <title>Prevotella A2931 sp. nov.</title>
        <authorList>
            <person name="Buhl M."/>
            <person name="Oberhettinger P."/>
        </authorList>
    </citation>
    <scope>NUCLEOTIDE SEQUENCE [LARGE SCALE GENOMIC DNA]</scope>
    <source>
        <strain evidence="1 2">A2931</strain>
    </source>
</reference>
<keyword evidence="2" id="KW-1185">Reference proteome</keyword>
<dbReference type="Gene3D" id="2.40.160.50">
    <property type="entry name" value="membrane protein fhac: a member of the omp85/tpsb transporter family"/>
    <property type="match status" value="1"/>
</dbReference>
<evidence type="ECO:0000313" key="1">
    <source>
        <dbReference type="EMBL" id="MBO1362421.1"/>
    </source>
</evidence>
<comment type="caution">
    <text evidence="1">The sequence shown here is derived from an EMBL/GenBank/DDBJ whole genome shotgun (WGS) entry which is preliminary data.</text>
</comment>
<dbReference type="EMBL" id="JAERMS010000002">
    <property type="protein sequence ID" value="MBO1362421.1"/>
    <property type="molecule type" value="Genomic_DNA"/>
</dbReference>
<protein>
    <submittedName>
        <fullName evidence="1">Uncharacterized protein</fullName>
    </submittedName>
</protein>
<dbReference type="InterPro" id="IPR043741">
    <property type="entry name" value="DUF5686"/>
</dbReference>